<proteinExistence type="inferred from homology"/>
<comment type="similarity">
    <text evidence="1">Belongs to the AB hydrolase superfamily.</text>
</comment>
<gene>
    <name evidence="3" type="ORF">FU839_05470</name>
</gene>
<comment type="caution">
    <text evidence="3">The sequence shown here is derived from an EMBL/GenBank/DDBJ whole genome shotgun (WGS) entry which is preliminary data.</text>
</comment>
<feature type="domain" description="AB hydrolase-1" evidence="2">
    <location>
        <begin position="22"/>
        <end position="256"/>
    </location>
</feature>
<dbReference type="PANTHER" id="PTHR43039">
    <property type="entry name" value="ESTERASE-RELATED"/>
    <property type="match status" value="1"/>
</dbReference>
<evidence type="ECO:0000259" key="2">
    <source>
        <dbReference type="Pfam" id="PF00561"/>
    </source>
</evidence>
<sequence>MPANDDVIRRNNVQIIGSGQQVMLMAHGFGCNQLMWRFLTPELINQYKIVLFDYVGSGASNLEAYSRQKYADLEGYAQDIIDICTRLDLQNVVLVGHSVSSIISLIAAQHIPQRIHSLVMVCPSPCFLNHPPDYLGGFNREDLTELIDLMDKNYIGWAQYLAPLVAGNADTNFVSNELAESFCSTNPITAKNFAKATFFSDYRSLLPLNNHPVLLLQSQTDALASLFIGDYMHKHTPKSVLQVVEAKGHCLHMTHPQQVAGHIQLFMQSLPPGKSTV</sequence>
<dbReference type="Pfam" id="PF00561">
    <property type="entry name" value="Abhydrolase_1"/>
    <property type="match status" value="1"/>
</dbReference>
<dbReference type="EMBL" id="VRLR01000002">
    <property type="protein sequence ID" value="TXK82338.1"/>
    <property type="molecule type" value="Genomic_DNA"/>
</dbReference>
<evidence type="ECO:0000313" key="4">
    <source>
        <dbReference type="Proteomes" id="UP000321814"/>
    </source>
</evidence>
<dbReference type="InterPro" id="IPR000073">
    <property type="entry name" value="AB_hydrolase_1"/>
</dbReference>
<keyword evidence="4" id="KW-1185">Reference proteome</keyword>
<protein>
    <submittedName>
        <fullName evidence="3">Alpha/beta hydrolase</fullName>
    </submittedName>
</protein>
<reference evidence="3 4" key="1">
    <citation type="submission" date="2019-08" db="EMBL/GenBank/DDBJ databases">
        <title>Draft genome analysis of Rheinheimera tangshanensis isolated from the roots of fresh rice plants (Oryza sativa).</title>
        <authorList>
            <person name="Yu Q."/>
            <person name="Qi Y."/>
            <person name="Zhang H."/>
            <person name="Pu J."/>
        </authorList>
    </citation>
    <scope>NUCLEOTIDE SEQUENCE [LARGE SCALE GENOMIC DNA]</scope>
    <source>
        <strain evidence="3 4">JA3-B52</strain>
    </source>
</reference>
<dbReference type="OrthoDB" id="8680283at2"/>
<dbReference type="GO" id="GO:0016787">
    <property type="term" value="F:hydrolase activity"/>
    <property type="evidence" value="ECO:0007669"/>
    <property type="project" value="UniProtKB-KW"/>
</dbReference>
<keyword evidence="3" id="KW-0378">Hydrolase</keyword>
<dbReference type="Proteomes" id="UP000321814">
    <property type="component" value="Unassembled WGS sequence"/>
</dbReference>
<dbReference type="InterPro" id="IPR029058">
    <property type="entry name" value="AB_hydrolase_fold"/>
</dbReference>
<dbReference type="RefSeq" id="WP_147903545.1">
    <property type="nucleotide sequence ID" value="NZ_BAAAGC010000017.1"/>
</dbReference>
<dbReference type="SUPFAM" id="SSF53474">
    <property type="entry name" value="alpha/beta-Hydrolases"/>
    <property type="match status" value="1"/>
</dbReference>
<organism evidence="3 4">
    <name type="scientific">Rheinheimera tangshanensis</name>
    <dbReference type="NCBI Taxonomy" id="400153"/>
    <lineage>
        <taxon>Bacteria</taxon>
        <taxon>Pseudomonadati</taxon>
        <taxon>Pseudomonadota</taxon>
        <taxon>Gammaproteobacteria</taxon>
        <taxon>Chromatiales</taxon>
        <taxon>Chromatiaceae</taxon>
        <taxon>Rheinheimera</taxon>
    </lineage>
</organism>
<dbReference type="AlphaFoldDB" id="A0A5C8M337"/>
<accession>A0A5C8M337</accession>
<dbReference type="Gene3D" id="3.40.50.1820">
    <property type="entry name" value="alpha/beta hydrolase"/>
    <property type="match status" value="1"/>
</dbReference>
<name>A0A5C8M337_9GAMM</name>
<evidence type="ECO:0000313" key="3">
    <source>
        <dbReference type="EMBL" id="TXK82338.1"/>
    </source>
</evidence>
<evidence type="ECO:0000256" key="1">
    <source>
        <dbReference type="ARBA" id="ARBA00008645"/>
    </source>
</evidence>